<name>A0A1H3Q5Q1_9BACI</name>
<dbReference type="STRING" id="1503961.SAMN05421736_10622"/>
<evidence type="ECO:0000313" key="1">
    <source>
        <dbReference type="EMBL" id="SDZ08590.1"/>
    </source>
</evidence>
<dbReference type="Proteomes" id="UP000198935">
    <property type="component" value="Unassembled WGS sequence"/>
</dbReference>
<sequence length="73" mass="8464">MPNSKFSEAFKHEVLLAYEKRECTIKAFCSKFPERFCLGYFFPFAGDLLRIIVNSFQQAETSGNQVENLLHLI</sequence>
<dbReference type="AlphaFoldDB" id="A0A1H3Q5Q1"/>
<dbReference type="EMBL" id="FNPI01000006">
    <property type="protein sequence ID" value="SDZ08590.1"/>
    <property type="molecule type" value="Genomic_DNA"/>
</dbReference>
<evidence type="ECO:0000313" key="2">
    <source>
        <dbReference type="Proteomes" id="UP000198935"/>
    </source>
</evidence>
<protein>
    <submittedName>
        <fullName evidence="1">Uncharacterized protein</fullName>
    </submittedName>
</protein>
<organism evidence="1 2">
    <name type="scientific">Evansella caseinilytica</name>
    <dbReference type="NCBI Taxonomy" id="1503961"/>
    <lineage>
        <taxon>Bacteria</taxon>
        <taxon>Bacillati</taxon>
        <taxon>Bacillota</taxon>
        <taxon>Bacilli</taxon>
        <taxon>Bacillales</taxon>
        <taxon>Bacillaceae</taxon>
        <taxon>Evansella</taxon>
    </lineage>
</organism>
<gene>
    <name evidence="1" type="ORF">SAMN05421736_10622</name>
</gene>
<keyword evidence="2" id="KW-1185">Reference proteome</keyword>
<proteinExistence type="predicted"/>
<reference evidence="2" key="1">
    <citation type="submission" date="2016-10" db="EMBL/GenBank/DDBJ databases">
        <authorList>
            <person name="Varghese N."/>
            <person name="Submissions S."/>
        </authorList>
    </citation>
    <scope>NUCLEOTIDE SEQUENCE [LARGE SCALE GENOMIC DNA]</scope>
    <source>
        <strain evidence="2">SP</strain>
    </source>
</reference>
<accession>A0A1H3Q5Q1</accession>